<sequence length="34" mass="3479">MCKAKRISEWMQLTTAAMGSCAAGDVVSATACDA</sequence>
<accession>A0A7W7FWB1</accession>
<gene>
    <name evidence="1" type="ORF">HNR67_005536</name>
</gene>
<evidence type="ECO:0000313" key="2">
    <source>
        <dbReference type="Proteomes" id="UP000533598"/>
    </source>
</evidence>
<proteinExistence type="predicted"/>
<protein>
    <submittedName>
        <fullName evidence="1">Uncharacterized protein</fullName>
    </submittedName>
</protein>
<name>A0A7W7FWB1_9PSEU</name>
<dbReference type="PROSITE" id="PS51257">
    <property type="entry name" value="PROKAR_LIPOPROTEIN"/>
    <property type="match status" value="1"/>
</dbReference>
<comment type="caution">
    <text evidence="1">The sequence shown here is derived from an EMBL/GenBank/DDBJ whole genome shotgun (WGS) entry which is preliminary data.</text>
</comment>
<reference evidence="1 2" key="1">
    <citation type="submission" date="2020-08" db="EMBL/GenBank/DDBJ databases">
        <title>Sequencing the genomes of 1000 actinobacteria strains.</title>
        <authorList>
            <person name="Klenk H.-P."/>
        </authorList>
    </citation>
    <scope>NUCLEOTIDE SEQUENCE [LARGE SCALE GENOMIC DNA]</scope>
    <source>
        <strain evidence="1 2">DSM 44230</strain>
    </source>
</reference>
<evidence type="ECO:0000313" key="1">
    <source>
        <dbReference type="EMBL" id="MBB4679418.1"/>
    </source>
</evidence>
<organism evidence="1 2">
    <name type="scientific">Crossiella cryophila</name>
    <dbReference type="NCBI Taxonomy" id="43355"/>
    <lineage>
        <taxon>Bacteria</taxon>
        <taxon>Bacillati</taxon>
        <taxon>Actinomycetota</taxon>
        <taxon>Actinomycetes</taxon>
        <taxon>Pseudonocardiales</taxon>
        <taxon>Pseudonocardiaceae</taxon>
        <taxon>Crossiella</taxon>
    </lineage>
</organism>
<keyword evidence="2" id="KW-1185">Reference proteome</keyword>
<dbReference type="AlphaFoldDB" id="A0A7W7FWB1"/>
<dbReference type="EMBL" id="JACHMH010000001">
    <property type="protein sequence ID" value="MBB4679418.1"/>
    <property type="molecule type" value="Genomic_DNA"/>
</dbReference>
<dbReference type="Proteomes" id="UP000533598">
    <property type="component" value="Unassembled WGS sequence"/>
</dbReference>